<dbReference type="InterPro" id="IPR021474">
    <property type="entry name" value="DUF3127"/>
</dbReference>
<evidence type="ECO:0000313" key="2">
    <source>
        <dbReference type="EMBL" id="AII85979.1"/>
    </source>
</evidence>
<organism evidence="2 3">
    <name type="scientific">Planktomarina temperata RCA23</name>
    <dbReference type="NCBI Taxonomy" id="666509"/>
    <lineage>
        <taxon>Bacteria</taxon>
        <taxon>Pseudomonadati</taxon>
        <taxon>Pseudomonadota</taxon>
        <taxon>Alphaproteobacteria</taxon>
        <taxon>Rhodobacterales</taxon>
        <taxon>Paracoccaceae</taxon>
        <taxon>Planktomarina</taxon>
    </lineage>
</organism>
<sequence>MNAEKVVTLEISGKIVEILEVKSGKSANGEWRKQEYVMETEAQYPKKVCFMAWGDKIDQFNIQKGETVAVSIDLESREYNGRWYTDVKAWKVSRDDATAGSPPPFADQGRYEPSSMDSSPIGNDDIPF</sequence>
<evidence type="ECO:0008006" key="4">
    <source>
        <dbReference type="Google" id="ProtNLM"/>
    </source>
</evidence>
<accession>A0AAN0RGU6</accession>
<dbReference type="RefSeq" id="WP_052376983.1">
    <property type="nucleotide sequence ID" value="NZ_CP003984.1"/>
</dbReference>
<reference evidence="2 3" key="1">
    <citation type="journal article" date="2014" name="ISME J.">
        <title>Adaptation of an abundant Roseobacter RCA organism to pelagic systems revealed by genomic and transcriptomic analyses.</title>
        <authorList>
            <person name="Voget S."/>
            <person name="Wemheuer B."/>
            <person name="Brinkhoff T."/>
            <person name="Vollmers J."/>
            <person name="Dietrich S."/>
            <person name="Giebel H.A."/>
            <person name="Beardsley C."/>
            <person name="Sardemann C."/>
            <person name="Bakenhus I."/>
            <person name="Billerbeck S."/>
            <person name="Daniel R."/>
            <person name="Simon M."/>
        </authorList>
    </citation>
    <scope>NUCLEOTIDE SEQUENCE [LARGE SCALE GENOMIC DNA]</scope>
    <source>
        <strain evidence="2 3">RCA23</strain>
    </source>
</reference>
<dbReference type="EMBL" id="CP003984">
    <property type="protein sequence ID" value="AII85979.1"/>
    <property type="molecule type" value="Genomic_DNA"/>
</dbReference>
<protein>
    <recommendedName>
        <fullName evidence="4">DUF3127 domain-containing protein</fullName>
    </recommendedName>
</protein>
<dbReference type="Pfam" id="PF11325">
    <property type="entry name" value="DUF3127"/>
    <property type="match status" value="1"/>
</dbReference>
<dbReference type="AlphaFoldDB" id="A0AAN0RGU6"/>
<name>A0AAN0RGU6_9RHOB</name>
<gene>
    <name evidence="2" type="ORF">RCA23_c04180</name>
</gene>
<dbReference type="KEGG" id="ptp:RCA23_c04180"/>
<keyword evidence="3" id="KW-1185">Reference proteome</keyword>
<feature type="region of interest" description="Disordered" evidence="1">
    <location>
        <begin position="94"/>
        <end position="128"/>
    </location>
</feature>
<proteinExistence type="predicted"/>
<dbReference type="Proteomes" id="UP000028680">
    <property type="component" value="Chromosome"/>
</dbReference>
<evidence type="ECO:0000313" key="3">
    <source>
        <dbReference type="Proteomes" id="UP000028680"/>
    </source>
</evidence>
<evidence type="ECO:0000256" key="1">
    <source>
        <dbReference type="SAM" id="MobiDB-lite"/>
    </source>
</evidence>